<dbReference type="GO" id="GO:0015035">
    <property type="term" value="F:protein-disulfide reductase activity"/>
    <property type="evidence" value="ECO:0007669"/>
    <property type="project" value="InterPro"/>
</dbReference>
<accession>A0A417YUF7</accession>
<feature type="transmembrane region" description="Helical" evidence="1">
    <location>
        <begin position="83"/>
        <end position="105"/>
    </location>
</feature>
<dbReference type="Pfam" id="PF04134">
    <property type="entry name" value="DCC1-like"/>
    <property type="match status" value="1"/>
</dbReference>
<proteinExistence type="predicted"/>
<reference evidence="2 3" key="1">
    <citation type="journal article" date="2017" name="Int. J. Syst. Evol. Microbiol.">
        <title>Bacillus notoginsengisoli sp. nov., a novel bacterium isolated from the rhizosphere of Panax notoginseng.</title>
        <authorList>
            <person name="Zhang M.Y."/>
            <person name="Cheng J."/>
            <person name="Cai Y."/>
            <person name="Zhang T.Y."/>
            <person name="Wu Y.Y."/>
            <person name="Manikprabhu D."/>
            <person name="Li W.J."/>
            <person name="Zhang Y.X."/>
        </authorList>
    </citation>
    <scope>NUCLEOTIDE SEQUENCE [LARGE SCALE GENOMIC DNA]</scope>
    <source>
        <strain evidence="2 3">JCM 30743</strain>
    </source>
</reference>
<keyword evidence="1" id="KW-0472">Membrane</keyword>
<name>A0A417YUF7_9BACI</name>
<gene>
    <name evidence="2" type="ORF">D1B31_11595</name>
</gene>
<keyword evidence="3" id="KW-1185">Reference proteome</keyword>
<keyword evidence="1" id="KW-1133">Transmembrane helix</keyword>
<organism evidence="2 3">
    <name type="scientific">Neobacillus notoginsengisoli</name>
    <dbReference type="NCBI Taxonomy" id="1578198"/>
    <lineage>
        <taxon>Bacteria</taxon>
        <taxon>Bacillati</taxon>
        <taxon>Bacillota</taxon>
        <taxon>Bacilli</taxon>
        <taxon>Bacillales</taxon>
        <taxon>Bacillaceae</taxon>
        <taxon>Neobacillus</taxon>
    </lineage>
</organism>
<dbReference type="InterPro" id="IPR007263">
    <property type="entry name" value="DCC1-like"/>
</dbReference>
<evidence type="ECO:0000256" key="1">
    <source>
        <dbReference type="SAM" id="Phobius"/>
    </source>
</evidence>
<sequence length="124" mass="14532">MKFVALYDGDCLLCQRSKVKSQKLDWLEKVNWLSLQEYEREGRKPSFEAADLRRELHLLDDCGRVYKGFYAMRKLLLQFPLTIIPALLLYVPFASFIGAPVYRWIAKNRFKWMGKECSNGSCSL</sequence>
<dbReference type="OrthoDB" id="9785438at2"/>
<keyword evidence="1" id="KW-0812">Transmembrane</keyword>
<evidence type="ECO:0000313" key="2">
    <source>
        <dbReference type="EMBL" id="RHW40824.1"/>
    </source>
</evidence>
<dbReference type="EMBL" id="QWEG01000006">
    <property type="protein sequence ID" value="RHW40824.1"/>
    <property type="molecule type" value="Genomic_DNA"/>
</dbReference>
<evidence type="ECO:0000313" key="3">
    <source>
        <dbReference type="Proteomes" id="UP000284416"/>
    </source>
</evidence>
<dbReference type="AlphaFoldDB" id="A0A417YUF7"/>
<comment type="caution">
    <text evidence="2">The sequence shown here is derived from an EMBL/GenBank/DDBJ whole genome shotgun (WGS) entry which is preliminary data.</text>
</comment>
<dbReference type="Proteomes" id="UP000284416">
    <property type="component" value="Unassembled WGS sequence"/>
</dbReference>
<dbReference type="RefSeq" id="WP_118920941.1">
    <property type="nucleotide sequence ID" value="NZ_QWEG01000006.1"/>
</dbReference>
<protein>
    <submittedName>
        <fullName evidence="2">DUF393 domain-containing protein</fullName>
    </submittedName>
</protein>